<gene>
    <name evidence="2" type="ORF">DUI87_18564</name>
</gene>
<organism evidence="2 3">
    <name type="scientific">Hirundo rustica rustica</name>
    <dbReference type="NCBI Taxonomy" id="333673"/>
    <lineage>
        <taxon>Eukaryota</taxon>
        <taxon>Metazoa</taxon>
        <taxon>Chordata</taxon>
        <taxon>Craniata</taxon>
        <taxon>Vertebrata</taxon>
        <taxon>Euteleostomi</taxon>
        <taxon>Archelosauria</taxon>
        <taxon>Archosauria</taxon>
        <taxon>Dinosauria</taxon>
        <taxon>Saurischia</taxon>
        <taxon>Theropoda</taxon>
        <taxon>Coelurosauria</taxon>
        <taxon>Aves</taxon>
        <taxon>Neognathae</taxon>
        <taxon>Neoaves</taxon>
        <taxon>Telluraves</taxon>
        <taxon>Australaves</taxon>
        <taxon>Passeriformes</taxon>
        <taxon>Sylvioidea</taxon>
        <taxon>Hirundinidae</taxon>
        <taxon>Hirundo</taxon>
    </lineage>
</organism>
<accession>A0A3M0JX67</accession>
<dbReference type="AlphaFoldDB" id="A0A3M0JX67"/>
<evidence type="ECO:0000313" key="2">
    <source>
        <dbReference type="EMBL" id="RMC05375.1"/>
    </source>
</evidence>
<dbReference type="EMBL" id="QRBI01000123">
    <property type="protein sequence ID" value="RMC05375.1"/>
    <property type="molecule type" value="Genomic_DNA"/>
</dbReference>
<sequence>MSGDHSLSYAKETGYTLAVASAHIPPWIFNHSFNMAVYTTDPQPQGWLTEVRPKSKSSEDRDEADQDEVQELDCRSCSYTDSQLDGLKSE</sequence>
<keyword evidence="3" id="KW-1185">Reference proteome</keyword>
<protein>
    <submittedName>
        <fullName evidence="2">Uncharacterized protein</fullName>
    </submittedName>
</protein>
<name>A0A3M0JX67_HIRRU</name>
<reference evidence="2 3" key="1">
    <citation type="submission" date="2018-07" db="EMBL/GenBank/DDBJ databases">
        <title>A high quality draft genome assembly of the barn swallow (H. rustica rustica).</title>
        <authorList>
            <person name="Formenti G."/>
            <person name="Chiara M."/>
            <person name="Poveda L."/>
            <person name="Francoijs K.-J."/>
            <person name="Bonisoli-Alquati A."/>
            <person name="Canova L."/>
            <person name="Gianfranceschi L."/>
            <person name="Horner D.S."/>
            <person name="Saino N."/>
        </authorList>
    </citation>
    <scope>NUCLEOTIDE SEQUENCE [LARGE SCALE GENOMIC DNA]</scope>
    <source>
        <strain evidence="2">Chelidonia</strain>
        <tissue evidence="2">Blood</tissue>
    </source>
</reference>
<comment type="caution">
    <text evidence="2">The sequence shown here is derived from an EMBL/GenBank/DDBJ whole genome shotgun (WGS) entry which is preliminary data.</text>
</comment>
<dbReference type="Proteomes" id="UP000269221">
    <property type="component" value="Unassembled WGS sequence"/>
</dbReference>
<feature type="compositionally biased region" description="Acidic residues" evidence="1">
    <location>
        <begin position="60"/>
        <end position="71"/>
    </location>
</feature>
<evidence type="ECO:0000256" key="1">
    <source>
        <dbReference type="SAM" id="MobiDB-lite"/>
    </source>
</evidence>
<evidence type="ECO:0000313" key="3">
    <source>
        <dbReference type="Proteomes" id="UP000269221"/>
    </source>
</evidence>
<proteinExistence type="predicted"/>
<feature type="region of interest" description="Disordered" evidence="1">
    <location>
        <begin position="43"/>
        <end position="74"/>
    </location>
</feature>